<comment type="subcellular location">
    <subcellularLocation>
        <location evidence="1">Membrane</location>
        <topology evidence="1">Multi-pass membrane protein</topology>
    </subcellularLocation>
</comment>
<dbReference type="PANTHER" id="PTHR21215">
    <property type="entry name" value="LD36024P"/>
    <property type="match status" value="1"/>
</dbReference>
<keyword evidence="4 5" id="KW-0472">Membrane</keyword>
<proteinExistence type="predicted"/>
<evidence type="ECO:0000313" key="7">
    <source>
        <dbReference type="EMBL" id="KAB0793974.1"/>
    </source>
</evidence>
<dbReference type="InterPro" id="IPR004031">
    <property type="entry name" value="PMP22/EMP/MP20/Claudin"/>
</dbReference>
<evidence type="ECO:0000256" key="3">
    <source>
        <dbReference type="ARBA" id="ARBA00022989"/>
    </source>
</evidence>
<feature type="transmembrane region" description="Helical" evidence="5">
    <location>
        <begin position="125"/>
        <end position="148"/>
    </location>
</feature>
<dbReference type="Gene3D" id="1.20.140.150">
    <property type="match status" value="1"/>
</dbReference>
<reference evidence="7 8" key="2">
    <citation type="journal article" date="2018" name="Elife">
        <title>Firefly genomes illuminate parallel origins of bioluminescence in beetles.</title>
        <authorList>
            <person name="Fallon T.R."/>
            <person name="Lower S.E."/>
            <person name="Chang C.H."/>
            <person name="Bessho-Uehara M."/>
            <person name="Martin G.J."/>
            <person name="Bewick A.J."/>
            <person name="Behringer M."/>
            <person name="Debat H.J."/>
            <person name="Wong I."/>
            <person name="Day J.C."/>
            <person name="Suvorov A."/>
            <person name="Silva C.J."/>
            <person name="Stanger-Hall K.F."/>
            <person name="Hall D.W."/>
            <person name="Schmitz R.J."/>
            <person name="Nelson D.R."/>
            <person name="Lewis S.M."/>
            <person name="Shigenobu S."/>
            <person name="Bybee S.M."/>
            <person name="Larracuente A.M."/>
            <person name="Oba Y."/>
            <person name="Weng J.K."/>
        </authorList>
    </citation>
    <scope>NUCLEOTIDE SEQUENCE [LARGE SCALE GENOMIC DNA]</scope>
    <source>
        <strain evidence="7">1611_PpyrPB1</strain>
        <tissue evidence="7">Whole body</tissue>
    </source>
</reference>
<dbReference type="AlphaFoldDB" id="A0A1Y1LBW5"/>
<sequence>MPCSAVTLSLATITSIIAVALLAIAFATDNWLYIEVKRSNIQSLFNNQRDSALVDSLNSKYYYYTRTKGLFRICYPKERPPTVKTYLSPVETHCNNINYFIPDDNNETKDFSEDAWNKLHMARSVIALFILTFITIFATFCTGVTGCWRRSPCNITATAVLMLLACLLSAGAMGLWHGVEYYEKEKVVGEEFYQQWNNVLRENTRINYDWSYMLAWVGVIWSLVAAILFSGAAICLRGEREREEAINMQYLMPVYPQKQQYAYAGYAVPPPQSYAGPCPYYTAGSGYGSYNY</sequence>
<feature type="transmembrane region" description="Helical" evidence="5">
    <location>
        <begin position="155"/>
        <end position="176"/>
    </location>
</feature>
<reference evidence="7" key="3">
    <citation type="submission" date="2019-08" db="EMBL/GenBank/DDBJ databases">
        <authorList>
            <consortium name="Photinus pyralis genome working group"/>
            <person name="Fallon T.R."/>
            <person name="Sander Lower S.E."/>
            <person name="Weng J.-K."/>
        </authorList>
    </citation>
    <scope>NUCLEOTIDE SEQUENCE</scope>
    <source>
        <strain evidence="7">1611_PpyrPB1</strain>
        <tissue evidence="7">Whole body</tissue>
    </source>
</reference>
<name>A0A1Y1LBW5_PHOPY</name>
<evidence type="ECO:0000256" key="1">
    <source>
        <dbReference type="ARBA" id="ARBA00004141"/>
    </source>
</evidence>
<keyword evidence="3 5" id="KW-1133">Transmembrane helix</keyword>
<keyword evidence="8" id="KW-1185">Reference proteome</keyword>
<dbReference type="Proteomes" id="UP000327044">
    <property type="component" value="Unassembled WGS sequence"/>
</dbReference>
<gene>
    <name evidence="7" type="ORF">PPYR_13594</name>
</gene>
<protein>
    <submittedName>
        <fullName evidence="6">Uncharacterized protein</fullName>
    </submittedName>
</protein>
<dbReference type="PANTHER" id="PTHR21215:SF0">
    <property type="entry name" value="LD36024P"/>
    <property type="match status" value="1"/>
</dbReference>
<evidence type="ECO:0000256" key="4">
    <source>
        <dbReference type="ARBA" id="ARBA00023136"/>
    </source>
</evidence>
<dbReference type="EMBL" id="GEZM01060249">
    <property type="protein sequence ID" value="JAV71162.1"/>
    <property type="molecule type" value="Transcribed_RNA"/>
</dbReference>
<dbReference type="EMBL" id="VVIM01000009">
    <property type="protein sequence ID" value="KAB0793974.1"/>
    <property type="molecule type" value="Genomic_DNA"/>
</dbReference>
<dbReference type="FunCoup" id="A0A1Y1LBW5">
    <property type="interactions" value="16"/>
</dbReference>
<dbReference type="Pfam" id="PF13903">
    <property type="entry name" value="Claudin_2"/>
    <property type="match status" value="1"/>
</dbReference>
<evidence type="ECO:0000313" key="8">
    <source>
        <dbReference type="Proteomes" id="UP000327044"/>
    </source>
</evidence>
<keyword evidence="2 5" id="KW-0812">Transmembrane</keyword>
<reference evidence="6" key="1">
    <citation type="journal article" date="2016" name="Sci. Rep.">
        <title>Molecular characterization of firefly nuptial gifts: a multi-omics approach sheds light on postcopulatory sexual selection.</title>
        <authorList>
            <person name="Al-Wathiqui N."/>
            <person name="Fallon T.R."/>
            <person name="South A."/>
            <person name="Weng J.K."/>
            <person name="Lewis S.M."/>
        </authorList>
    </citation>
    <scope>NUCLEOTIDE SEQUENCE</scope>
</reference>
<evidence type="ECO:0000256" key="5">
    <source>
        <dbReference type="SAM" id="Phobius"/>
    </source>
</evidence>
<organism evidence="6">
    <name type="scientific">Photinus pyralis</name>
    <name type="common">Common eastern firefly</name>
    <name type="synonym">Lampyris pyralis</name>
    <dbReference type="NCBI Taxonomy" id="7054"/>
    <lineage>
        <taxon>Eukaryota</taxon>
        <taxon>Metazoa</taxon>
        <taxon>Ecdysozoa</taxon>
        <taxon>Arthropoda</taxon>
        <taxon>Hexapoda</taxon>
        <taxon>Insecta</taxon>
        <taxon>Pterygota</taxon>
        <taxon>Neoptera</taxon>
        <taxon>Endopterygota</taxon>
        <taxon>Coleoptera</taxon>
        <taxon>Polyphaga</taxon>
        <taxon>Elateriformia</taxon>
        <taxon>Elateroidea</taxon>
        <taxon>Lampyridae</taxon>
        <taxon>Lampyrinae</taxon>
        <taxon>Photinus</taxon>
    </lineage>
</organism>
<dbReference type="GO" id="GO:0016020">
    <property type="term" value="C:membrane"/>
    <property type="evidence" value="ECO:0007669"/>
    <property type="project" value="UniProtKB-SubCell"/>
</dbReference>
<feature type="transmembrane region" description="Helical" evidence="5">
    <location>
        <begin position="213"/>
        <end position="236"/>
    </location>
</feature>
<evidence type="ECO:0000313" key="6">
    <source>
        <dbReference type="EMBL" id="JAV71162.1"/>
    </source>
</evidence>
<dbReference type="InParanoid" id="A0A1Y1LBW5"/>
<evidence type="ECO:0000256" key="2">
    <source>
        <dbReference type="ARBA" id="ARBA00022692"/>
    </source>
</evidence>
<accession>A0A1Y1LBW5</accession>